<keyword evidence="18" id="KW-1185">Reference proteome</keyword>
<evidence type="ECO:0000256" key="14">
    <source>
        <dbReference type="ARBA" id="ARBA00029692"/>
    </source>
</evidence>
<evidence type="ECO:0000256" key="2">
    <source>
        <dbReference type="ARBA" id="ARBA00004906"/>
    </source>
</evidence>
<dbReference type="InterPro" id="IPR017375">
    <property type="entry name" value="PEX12"/>
</dbReference>
<organism evidence="17 18">
    <name type="scientific">Trichogramma kaykai</name>
    <dbReference type="NCBI Taxonomy" id="54128"/>
    <lineage>
        <taxon>Eukaryota</taxon>
        <taxon>Metazoa</taxon>
        <taxon>Ecdysozoa</taxon>
        <taxon>Arthropoda</taxon>
        <taxon>Hexapoda</taxon>
        <taxon>Insecta</taxon>
        <taxon>Pterygota</taxon>
        <taxon>Neoptera</taxon>
        <taxon>Endopterygota</taxon>
        <taxon>Hymenoptera</taxon>
        <taxon>Apocrita</taxon>
        <taxon>Proctotrupomorpha</taxon>
        <taxon>Chalcidoidea</taxon>
        <taxon>Trichogrammatidae</taxon>
        <taxon>Trichogramma</taxon>
    </lineage>
</organism>
<dbReference type="CDD" id="cd16451">
    <property type="entry name" value="mRING_PEX12"/>
    <property type="match status" value="1"/>
</dbReference>
<evidence type="ECO:0000256" key="7">
    <source>
        <dbReference type="ARBA" id="ARBA00022723"/>
    </source>
</evidence>
<comment type="function">
    <text evidence="15">Component of a retrotranslocation channel required for peroxisome organization by mediating export of the PEX5 receptor from peroxisomes to the cytosol, thereby promoting PEX5 recycling.</text>
</comment>
<evidence type="ECO:0000313" key="17">
    <source>
        <dbReference type="EMBL" id="KAL3383621.1"/>
    </source>
</evidence>
<keyword evidence="9" id="KW-0862">Zinc</keyword>
<protein>
    <recommendedName>
        <fullName evidence="4 15">Peroxisome assembly protein 12</fullName>
    </recommendedName>
    <alternativeName>
        <fullName evidence="14 15">Peroxin-12</fullName>
    </alternativeName>
</protein>
<feature type="domain" description="Pex N-terminal" evidence="16">
    <location>
        <begin position="26"/>
        <end position="240"/>
    </location>
</feature>
<keyword evidence="10" id="KW-0653">Protein transport</keyword>
<keyword evidence="8" id="KW-0863">Zinc-finger</keyword>
<keyword evidence="7" id="KW-0479">Metal-binding</keyword>
<dbReference type="PANTHER" id="PTHR12888">
    <property type="entry name" value="PEROXISOME ASSEMBLY PROTEIN 12 PEROXIN-12"/>
    <property type="match status" value="1"/>
</dbReference>
<keyword evidence="13 15" id="KW-0576">Peroxisome</keyword>
<gene>
    <name evidence="17" type="ORF">TKK_020520</name>
</gene>
<accession>A0ABD2VTG3</accession>
<dbReference type="GO" id="GO:0008270">
    <property type="term" value="F:zinc ion binding"/>
    <property type="evidence" value="ECO:0007669"/>
    <property type="project" value="UniProtKB-KW"/>
</dbReference>
<comment type="pathway">
    <text evidence="2">Protein modification; protein ubiquitination.</text>
</comment>
<dbReference type="PIRSF" id="PIRSF038074">
    <property type="entry name" value="Peroxisome_assembly_p12"/>
    <property type="match status" value="1"/>
</dbReference>
<evidence type="ECO:0000259" key="16">
    <source>
        <dbReference type="Pfam" id="PF04757"/>
    </source>
</evidence>
<sequence>MAERGAHLTGTLFAKPSVFEIAAHKSLAATLEPAARKLITFIASANPDKYSWVYKWSDEIHLIFIAALQNYYLKNYSASFSETFYGLKRIVLKDSNVQLNLDKKRLNTSLIILVIFPYLQKKIDTWANDNNNLVQNQKSLVYYLYKAYRILCSLKELSTFYQYLLYLSNRSKFPTISLRLLSISLTYGDDREDIGLIDLLKKLPQGNFSTSDGMDFVRLSIVRSIEVGAFFLQFLQWWNQEHYYNFSLMALPVPPPPQIPEYAKRYKGICPICYRSPRIHTVLATSGFIYCYSCIITELRKNKKCPVTGYPAKEDQLVRLYLQE</sequence>
<reference evidence="17 18" key="1">
    <citation type="journal article" date="2024" name="bioRxiv">
        <title>A reference genome for Trichogramma kaykai: A tiny desert-dwelling parasitoid wasp with competing sex-ratio distorters.</title>
        <authorList>
            <person name="Culotta J."/>
            <person name="Lindsey A.R."/>
        </authorList>
    </citation>
    <scope>NUCLEOTIDE SEQUENCE [LARGE SCALE GENOMIC DNA]</scope>
    <source>
        <strain evidence="17 18">KSX58</strain>
    </source>
</reference>
<dbReference type="GO" id="GO:0005778">
    <property type="term" value="C:peroxisomal membrane"/>
    <property type="evidence" value="ECO:0007669"/>
    <property type="project" value="UniProtKB-SubCell"/>
</dbReference>
<evidence type="ECO:0000256" key="8">
    <source>
        <dbReference type="ARBA" id="ARBA00022771"/>
    </source>
</evidence>
<evidence type="ECO:0000313" key="18">
    <source>
        <dbReference type="Proteomes" id="UP001627154"/>
    </source>
</evidence>
<evidence type="ECO:0000256" key="5">
    <source>
        <dbReference type="ARBA" id="ARBA00022448"/>
    </source>
</evidence>
<dbReference type="AlphaFoldDB" id="A0ABD2VTG3"/>
<dbReference type="GO" id="GO:0016558">
    <property type="term" value="P:protein import into peroxisome matrix"/>
    <property type="evidence" value="ECO:0007669"/>
    <property type="project" value="UniProtKB-UniRule"/>
</dbReference>
<keyword evidence="5" id="KW-0813">Transport</keyword>
<keyword evidence="11" id="KW-1133">Transmembrane helix</keyword>
<evidence type="ECO:0000256" key="10">
    <source>
        <dbReference type="ARBA" id="ARBA00022927"/>
    </source>
</evidence>
<evidence type="ECO:0000256" key="4">
    <source>
        <dbReference type="ARBA" id="ARBA00018980"/>
    </source>
</evidence>
<dbReference type="Pfam" id="PF04757">
    <property type="entry name" value="Pex2_Pex12"/>
    <property type="match status" value="1"/>
</dbReference>
<evidence type="ECO:0000256" key="3">
    <source>
        <dbReference type="ARBA" id="ARBA00008704"/>
    </source>
</evidence>
<comment type="subcellular location">
    <subcellularLocation>
        <location evidence="1">Peroxisome membrane</location>
        <topology evidence="1">Multi-pass membrane protein</topology>
    </subcellularLocation>
</comment>
<dbReference type="Proteomes" id="UP001627154">
    <property type="component" value="Unassembled WGS sequence"/>
</dbReference>
<keyword evidence="6" id="KW-0812">Transmembrane</keyword>
<dbReference type="InterPro" id="IPR013083">
    <property type="entry name" value="Znf_RING/FYVE/PHD"/>
</dbReference>
<evidence type="ECO:0000256" key="12">
    <source>
        <dbReference type="ARBA" id="ARBA00023136"/>
    </source>
</evidence>
<comment type="caution">
    <text evidence="17">The sequence shown here is derived from an EMBL/GenBank/DDBJ whole genome shotgun (WGS) entry which is preliminary data.</text>
</comment>
<name>A0ABD2VTG3_9HYME</name>
<dbReference type="Gene3D" id="3.30.40.10">
    <property type="entry name" value="Zinc/RING finger domain, C3HC4 (zinc finger)"/>
    <property type="match status" value="1"/>
</dbReference>
<keyword evidence="12 15" id="KW-0472">Membrane</keyword>
<proteinExistence type="inferred from homology"/>
<evidence type="ECO:0000256" key="9">
    <source>
        <dbReference type="ARBA" id="ARBA00022833"/>
    </source>
</evidence>
<evidence type="ECO:0000256" key="1">
    <source>
        <dbReference type="ARBA" id="ARBA00004585"/>
    </source>
</evidence>
<dbReference type="PANTHER" id="PTHR12888:SF0">
    <property type="entry name" value="PEROXISOME ASSEMBLY PROTEIN 12"/>
    <property type="match status" value="1"/>
</dbReference>
<dbReference type="SUPFAM" id="SSF57850">
    <property type="entry name" value="RING/U-box"/>
    <property type="match status" value="1"/>
</dbReference>
<evidence type="ECO:0000256" key="6">
    <source>
        <dbReference type="ARBA" id="ARBA00022692"/>
    </source>
</evidence>
<evidence type="ECO:0000256" key="15">
    <source>
        <dbReference type="PIRNR" id="PIRNR038074"/>
    </source>
</evidence>
<evidence type="ECO:0000256" key="13">
    <source>
        <dbReference type="ARBA" id="ARBA00023140"/>
    </source>
</evidence>
<dbReference type="InterPro" id="IPR006845">
    <property type="entry name" value="Pex_N"/>
</dbReference>
<evidence type="ECO:0000256" key="11">
    <source>
        <dbReference type="ARBA" id="ARBA00022989"/>
    </source>
</evidence>
<comment type="similarity">
    <text evidence="3 15">Belongs to the pex2/pex10/pex12 family.</text>
</comment>
<dbReference type="EMBL" id="JBJJXI010000187">
    <property type="protein sequence ID" value="KAL3383621.1"/>
    <property type="molecule type" value="Genomic_DNA"/>
</dbReference>